<feature type="domain" description="Histidine kinase/HSP90-like ATPase" evidence="10">
    <location>
        <begin position="574"/>
        <end position="658"/>
    </location>
</feature>
<evidence type="ECO:0000256" key="8">
    <source>
        <dbReference type="ARBA" id="ARBA00023012"/>
    </source>
</evidence>
<dbReference type="RefSeq" id="WP_380837476.1">
    <property type="nucleotide sequence ID" value="NZ_JBHSFP010000002.1"/>
</dbReference>
<dbReference type="InterPro" id="IPR003594">
    <property type="entry name" value="HATPase_dom"/>
</dbReference>
<keyword evidence="5" id="KW-0547">Nucleotide-binding</keyword>
<evidence type="ECO:0000256" key="9">
    <source>
        <dbReference type="SAM" id="Phobius"/>
    </source>
</evidence>
<keyword evidence="8" id="KW-0902">Two-component regulatory system</keyword>
<organism evidence="12 13">
    <name type="scientific">Sphaerisporangium dianthi</name>
    <dbReference type="NCBI Taxonomy" id="1436120"/>
    <lineage>
        <taxon>Bacteria</taxon>
        <taxon>Bacillati</taxon>
        <taxon>Actinomycetota</taxon>
        <taxon>Actinomycetes</taxon>
        <taxon>Streptosporangiales</taxon>
        <taxon>Streptosporangiaceae</taxon>
        <taxon>Sphaerisporangium</taxon>
    </lineage>
</organism>
<dbReference type="Gene3D" id="3.30.565.10">
    <property type="entry name" value="Histidine kinase-like ATPase, C-terminal domain"/>
    <property type="match status" value="1"/>
</dbReference>
<dbReference type="GO" id="GO:0016301">
    <property type="term" value="F:kinase activity"/>
    <property type="evidence" value="ECO:0007669"/>
    <property type="project" value="UniProtKB-KW"/>
</dbReference>
<feature type="transmembrane region" description="Helical" evidence="9">
    <location>
        <begin position="246"/>
        <end position="268"/>
    </location>
</feature>
<dbReference type="InterPro" id="IPR050482">
    <property type="entry name" value="Sensor_HK_TwoCompSys"/>
</dbReference>
<dbReference type="Gene3D" id="1.20.5.1930">
    <property type="match status" value="1"/>
</dbReference>
<keyword evidence="13" id="KW-1185">Reference proteome</keyword>
<name>A0ABV9CAQ6_9ACTN</name>
<dbReference type="Pfam" id="PF07730">
    <property type="entry name" value="HisKA_3"/>
    <property type="match status" value="1"/>
</dbReference>
<sequence length="660" mass="69916">MYRRVAVLVGMIGVASLVLGAIGLADLGRAATFDAVSWYASGVLLSLPSIGLGLVIADRRPGNPVGALLTFVGFAIAAGPSAETYILAAYTHPGALPLPDIVVPLDQGLWMLMYLPIALLMLYFPDGRLPSRRWRWVAGALVVDFVAFDLAAAMMPGPYKAPAENAPHPLGDLPGALVPLVFVLVFAFMGLLVASATAMALKFRRAAGDPVRRAQLKWFTVAALWLPLTLLLCWGSYLLIDAPDLVMIGLFGLFVTIPVATSIALLRHDLYDIDKAISTAVTYSVVTAVLLGVYTLVSFLGGLLIGQDGAVTAAGATAVCAAALMPVRARVQRVLDRRMYPQRRAALEAIEDLRRRTHDGQAEPEELEAVLRRALRDPRLRVTYRLPGTPGLVDASGETVTASDDRLTPIVLSGRQIGALVRGGVGSAQLLREIAASSALLVEVTRLRIELTLALREVESSRSRLLATGYRERRRLERDLHDGAQQRLVTLGMALRLAQRHLGDGTVDVDGLLDQSVAELGSAVAELRAIAHGLRPSSLDDGLDVAVRTLARSLTIPVTVEVDIGVVSDDVTTTAYYVVSEAVTNAVKHAEAQWIGLRIAHEDAGLAVQITDDGRGGARMSPGSGLAGLADRVAAAGGALLLDSPSGQGTTLRAVLPCAS</sequence>
<keyword evidence="9" id="KW-0472">Membrane</keyword>
<proteinExistence type="predicted"/>
<keyword evidence="4" id="KW-0808">Transferase</keyword>
<dbReference type="SUPFAM" id="SSF55874">
    <property type="entry name" value="ATPase domain of HSP90 chaperone/DNA topoisomerase II/histidine kinase"/>
    <property type="match status" value="1"/>
</dbReference>
<keyword evidence="6 12" id="KW-0418">Kinase</keyword>
<evidence type="ECO:0000256" key="2">
    <source>
        <dbReference type="ARBA" id="ARBA00012438"/>
    </source>
</evidence>
<feature type="transmembrane region" description="Helical" evidence="9">
    <location>
        <begin position="176"/>
        <end position="197"/>
    </location>
</feature>
<evidence type="ECO:0000313" key="13">
    <source>
        <dbReference type="Proteomes" id="UP001596004"/>
    </source>
</evidence>
<evidence type="ECO:0000256" key="5">
    <source>
        <dbReference type="ARBA" id="ARBA00022741"/>
    </source>
</evidence>
<dbReference type="Pfam" id="PF02518">
    <property type="entry name" value="HATPase_c"/>
    <property type="match status" value="1"/>
</dbReference>
<reference evidence="13" key="1">
    <citation type="journal article" date="2019" name="Int. J. Syst. Evol. Microbiol.">
        <title>The Global Catalogue of Microorganisms (GCM) 10K type strain sequencing project: providing services to taxonomists for standard genome sequencing and annotation.</title>
        <authorList>
            <consortium name="The Broad Institute Genomics Platform"/>
            <consortium name="The Broad Institute Genome Sequencing Center for Infectious Disease"/>
            <person name="Wu L."/>
            <person name="Ma J."/>
        </authorList>
    </citation>
    <scope>NUCLEOTIDE SEQUENCE [LARGE SCALE GENOMIC DNA]</scope>
    <source>
        <strain evidence="13">CGMCC 4.7132</strain>
    </source>
</reference>
<evidence type="ECO:0000256" key="7">
    <source>
        <dbReference type="ARBA" id="ARBA00022840"/>
    </source>
</evidence>
<feature type="transmembrane region" description="Helical" evidence="9">
    <location>
        <begin position="218"/>
        <end position="240"/>
    </location>
</feature>
<feature type="transmembrane region" description="Helical" evidence="9">
    <location>
        <begin position="280"/>
        <end position="305"/>
    </location>
</feature>
<feature type="transmembrane region" description="Helical" evidence="9">
    <location>
        <begin position="136"/>
        <end position="156"/>
    </location>
</feature>
<accession>A0ABV9CAQ6</accession>
<evidence type="ECO:0000259" key="10">
    <source>
        <dbReference type="Pfam" id="PF02518"/>
    </source>
</evidence>
<gene>
    <name evidence="12" type="ORF">ACFO60_04925</name>
</gene>
<evidence type="ECO:0000256" key="6">
    <source>
        <dbReference type="ARBA" id="ARBA00022777"/>
    </source>
</evidence>
<protein>
    <recommendedName>
        <fullName evidence="2">histidine kinase</fullName>
        <ecNumber evidence="2">2.7.13.3</ecNumber>
    </recommendedName>
</protein>
<feature type="transmembrane region" description="Helical" evidence="9">
    <location>
        <begin position="108"/>
        <end position="124"/>
    </location>
</feature>
<feature type="transmembrane region" description="Helical" evidence="9">
    <location>
        <begin position="68"/>
        <end position="88"/>
    </location>
</feature>
<keyword evidence="3" id="KW-0597">Phosphoprotein</keyword>
<dbReference type="Proteomes" id="UP001596004">
    <property type="component" value="Unassembled WGS sequence"/>
</dbReference>
<keyword evidence="9" id="KW-1133">Transmembrane helix</keyword>
<dbReference type="PANTHER" id="PTHR24421">
    <property type="entry name" value="NITRATE/NITRITE SENSOR PROTEIN NARX-RELATED"/>
    <property type="match status" value="1"/>
</dbReference>
<dbReference type="CDD" id="cd16917">
    <property type="entry name" value="HATPase_UhpB-NarQ-NarX-like"/>
    <property type="match status" value="1"/>
</dbReference>
<feature type="domain" description="Signal transduction histidine kinase subgroup 3 dimerisation and phosphoacceptor" evidence="11">
    <location>
        <begin position="472"/>
        <end position="539"/>
    </location>
</feature>
<comment type="caution">
    <text evidence="12">The sequence shown here is derived from an EMBL/GenBank/DDBJ whole genome shotgun (WGS) entry which is preliminary data.</text>
</comment>
<evidence type="ECO:0000259" key="11">
    <source>
        <dbReference type="Pfam" id="PF07730"/>
    </source>
</evidence>
<dbReference type="InterPro" id="IPR036890">
    <property type="entry name" value="HATPase_C_sf"/>
</dbReference>
<dbReference type="EC" id="2.7.13.3" evidence="2"/>
<keyword evidence="9" id="KW-0812">Transmembrane</keyword>
<feature type="transmembrane region" description="Helical" evidence="9">
    <location>
        <begin position="36"/>
        <end position="56"/>
    </location>
</feature>
<evidence type="ECO:0000256" key="4">
    <source>
        <dbReference type="ARBA" id="ARBA00022679"/>
    </source>
</evidence>
<evidence type="ECO:0000256" key="1">
    <source>
        <dbReference type="ARBA" id="ARBA00000085"/>
    </source>
</evidence>
<evidence type="ECO:0000256" key="3">
    <source>
        <dbReference type="ARBA" id="ARBA00022553"/>
    </source>
</evidence>
<dbReference type="InterPro" id="IPR011712">
    <property type="entry name" value="Sig_transdc_His_kin_sub3_dim/P"/>
</dbReference>
<comment type="catalytic activity">
    <reaction evidence="1">
        <text>ATP + protein L-histidine = ADP + protein N-phospho-L-histidine.</text>
        <dbReference type="EC" id="2.7.13.3"/>
    </reaction>
</comment>
<dbReference type="PANTHER" id="PTHR24421:SF10">
    <property type="entry name" value="NITRATE_NITRITE SENSOR PROTEIN NARQ"/>
    <property type="match status" value="1"/>
</dbReference>
<dbReference type="EMBL" id="JBHSFP010000002">
    <property type="protein sequence ID" value="MFC4530098.1"/>
    <property type="molecule type" value="Genomic_DNA"/>
</dbReference>
<keyword evidence="7" id="KW-0067">ATP-binding</keyword>
<evidence type="ECO:0000313" key="12">
    <source>
        <dbReference type="EMBL" id="MFC4530098.1"/>
    </source>
</evidence>